<dbReference type="Proteomes" id="UP000570595">
    <property type="component" value="Unassembled WGS sequence"/>
</dbReference>
<protein>
    <submittedName>
        <fullName evidence="3">Uncharacterized protein</fullName>
    </submittedName>
</protein>
<dbReference type="InterPro" id="IPR015943">
    <property type="entry name" value="WD40/YVTN_repeat-like_dom_sf"/>
</dbReference>
<organism evidence="3 4">
    <name type="scientific">Perkinsus olseni</name>
    <name type="common">Perkinsus atlanticus</name>
    <dbReference type="NCBI Taxonomy" id="32597"/>
    <lineage>
        <taxon>Eukaryota</taxon>
        <taxon>Sar</taxon>
        <taxon>Alveolata</taxon>
        <taxon>Perkinsozoa</taxon>
        <taxon>Perkinsea</taxon>
        <taxon>Perkinsida</taxon>
        <taxon>Perkinsidae</taxon>
        <taxon>Perkinsus</taxon>
    </lineage>
</organism>
<sequence length="743" mass="81116">MSSRRRRSSSGEATQVPTHSLGETLQPAGVAFCVSDAEGALPQPPKHGAHPLTDRLKALALKALKRLRLHDGVVGLDELQQTAKQSAEKLRNLSPPGRWLKVSILGLDWHPQALVALRIPPPVEGETRRTATSSRRFTVKMHTLDLGRGLRYMRSAERSHEQETIGNSSRTIPVLHTHPVEFSCGGCVRHLETAYENLEINQNLPVPERDINQAPGLFFIFELIVDDGKDTGAAPVAWASFAPLLQGGIPQAPVRLRMYHTRYRSHTGASKEMPECPDTAYDVASPARHPIPGLMLVVNFQLAEEESKPRRYERSSNGSFLSVPYDTHIGSIDLDNDSRGALRISLSPDNKYVAVARQGAHDVTGIAVYSLEHQPSDEGPIIETERNLPGQQNTEYLILLFEVLAMLWPRADTLITAGKFGSRLWSGAETCAKLDTPRGLPDHGIALDRSYLSSLLYVGNAAGGIIAYDTSGDGDRPEMIGSFEHPDLLGIPVWHIRVITYEFAAATATGLNRVDSTLARKFRYKTDHDILMMTMADSTIRIVTVPREVGTQVGGIPLTPVMTLRGSSISNSIPRADISPDGRFVVCGSSNGVLHLWDVCHDGAPINDGCLKVVVPGIIADVVWSRSHYLVLCAAASPPSTNNISVPGLILLGGSPAHANLNPGPTISSGRSSPLRENRIVGAPQDTIDVEDENWHIRWIESDHALGKETARTLKTKVLEEARLEQRSSRVKQSISTTSRLQS</sequence>
<dbReference type="InterPro" id="IPR001680">
    <property type="entry name" value="WD40_rpt"/>
</dbReference>
<feature type="repeat" description="WD" evidence="1">
    <location>
        <begin position="579"/>
        <end position="599"/>
    </location>
</feature>
<comment type="caution">
    <text evidence="3">The sequence shown here is derived from an EMBL/GenBank/DDBJ whole genome shotgun (WGS) entry which is preliminary data.</text>
</comment>
<accession>A0A7J6LRD3</accession>
<evidence type="ECO:0000256" key="2">
    <source>
        <dbReference type="SAM" id="MobiDB-lite"/>
    </source>
</evidence>
<dbReference type="InterPro" id="IPR036322">
    <property type="entry name" value="WD40_repeat_dom_sf"/>
</dbReference>
<feature type="region of interest" description="Disordered" evidence="2">
    <location>
        <begin position="1"/>
        <end position="21"/>
    </location>
</feature>
<dbReference type="Gene3D" id="2.130.10.10">
    <property type="entry name" value="YVTN repeat-like/Quinoprotein amine dehydrogenase"/>
    <property type="match status" value="1"/>
</dbReference>
<dbReference type="SMART" id="SM00320">
    <property type="entry name" value="WD40"/>
    <property type="match status" value="1"/>
</dbReference>
<dbReference type="SUPFAM" id="SSF50978">
    <property type="entry name" value="WD40 repeat-like"/>
    <property type="match status" value="1"/>
</dbReference>
<gene>
    <name evidence="3" type="ORF">FOZ61_002962</name>
</gene>
<name>A0A7J6LRD3_PEROL</name>
<reference evidence="3 4" key="1">
    <citation type="submission" date="2020-04" db="EMBL/GenBank/DDBJ databases">
        <title>Perkinsus olseni comparative genomics.</title>
        <authorList>
            <person name="Bogema D.R."/>
        </authorList>
    </citation>
    <scope>NUCLEOTIDE SEQUENCE [LARGE SCALE GENOMIC DNA]</scope>
    <source>
        <strain evidence="3">ATCC PRA-179</strain>
    </source>
</reference>
<proteinExistence type="predicted"/>
<keyword evidence="1" id="KW-0853">WD repeat</keyword>
<feature type="compositionally biased region" description="Polar residues" evidence="2">
    <location>
        <begin position="11"/>
        <end position="21"/>
    </location>
</feature>
<dbReference type="AlphaFoldDB" id="A0A7J6LRD3"/>
<dbReference type="EMBL" id="JABAHT010000188">
    <property type="protein sequence ID" value="KAF4661764.1"/>
    <property type="molecule type" value="Genomic_DNA"/>
</dbReference>
<evidence type="ECO:0000313" key="3">
    <source>
        <dbReference type="EMBL" id="KAF4661764.1"/>
    </source>
</evidence>
<dbReference type="PROSITE" id="PS50082">
    <property type="entry name" value="WD_REPEATS_2"/>
    <property type="match status" value="1"/>
</dbReference>
<evidence type="ECO:0000313" key="4">
    <source>
        <dbReference type="Proteomes" id="UP000570595"/>
    </source>
</evidence>
<evidence type="ECO:0000256" key="1">
    <source>
        <dbReference type="PROSITE-ProRule" id="PRU00221"/>
    </source>
</evidence>
<dbReference type="OrthoDB" id="342119at2759"/>